<accession>A0A1J7IHT8</accession>
<dbReference type="AlphaFoldDB" id="A0A1J7IHT8"/>
<proteinExistence type="predicted"/>
<dbReference type="Proteomes" id="UP000188354">
    <property type="component" value="Chromosome LG05"/>
</dbReference>
<evidence type="ECO:0000313" key="1">
    <source>
        <dbReference type="EMBL" id="OIW12355.1"/>
    </source>
</evidence>
<keyword evidence="2" id="KW-1185">Reference proteome</keyword>
<organism evidence="1 2">
    <name type="scientific">Lupinus angustifolius</name>
    <name type="common">Narrow-leaved blue lupine</name>
    <dbReference type="NCBI Taxonomy" id="3871"/>
    <lineage>
        <taxon>Eukaryota</taxon>
        <taxon>Viridiplantae</taxon>
        <taxon>Streptophyta</taxon>
        <taxon>Embryophyta</taxon>
        <taxon>Tracheophyta</taxon>
        <taxon>Spermatophyta</taxon>
        <taxon>Magnoliopsida</taxon>
        <taxon>eudicotyledons</taxon>
        <taxon>Gunneridae</taxon>
        <taxon>Pentapetalae</taxon>
        <taxon>rosids</taxon>
        <taxon>fabids</taxon>
        <taxon>Fabales</taxon>
        <taxon>Fabaceae</taxon>
        <taxon>Papilionoideae</taxon>
        <taxon>50 kb inversion clade</taxon>
        <taxon>genistoids sensu lato</taxon>
        <taxon>core genistoids</taxon>
        <taxon>Genisteae</taxon>
        <taxon>Lupinus</taxon>
    </lineage>
</organism>
<gene>
    <name evidence="1" type="ORF">TanjilG_32471</name>
</gene>
<dbReference type="Gramene" id="OIW12355">
    <property type="protein sequence ID" value="OIW12355"/>
    <property type="gene ID" value="TanjilG_32471"/>
</dbReference>
<reference evidence="1 2" key="1">
    <citation type="journal article" date="2017" name="Plant Biotechnol. J.">
        <title>A comprehensive draft genome sequence for lupin (Lupinus angustifolius), an emerging health food: insights into plant-microbe interactions and legume evolution.</title>
        <authorList>
            <person name="Hane J.K."/>
            <person name="Ming Y."/>
            <person name="Kamphuis L.G."/>
            <person name="Nelson M.N."/>
            <person name="Garg G."/>
            <person name="Atkins C.A."/>
            <person name="Bayer P.E."/>
            <person name="Bravo A."/>
            <person name="Bringans S."/>
            <person name="Cannon S."/>
            <person name="Edwards D."/>
            <person name="Foley R."/>
            <person name="Gao L.L."/>
            <person name="Harrison M.J."/>
            <person name="Huang W."/>
            <person name="Hurgobin B."/>
            <person name="Li S."/>
            <person name="Liu C.W."/>
            <person name="McGrath A."/>
            <person name="Morahan G."/>
            <person name="Murray J."/>
            <person name="Weller J."/>
            <person name="Jian J."/>
            <person name="Singh K.B."/>
        </authorList>
    </citation>
    <scope>NUCLEOTIDE SEQUENCE [LARGE SCALE GENOMIC DNA]</scope>
    <source>
        <strain evidence="2">cv. Tanjil</strain>
        <tissue evidence="1">Whole plant</tissue>
    </source>
</reference>
<protein>
    <recommendedName>
        <fullName evidence="3">CCHC-type domain-containing protein</fullName>
    </recommendedName>
</protein>
<evidence type="ECO:0008006" key="3">
    <source>
        <dbReference type="Google" id="ProtNLM"/>
    </source>
</evidence>
<sequence>MKKLWNKRKLKKPFRPNNNIFKNKDNKSEDVTCYECMKSGHMKAYYLNLKYQP</sequence>
<evidence type="ECO:0000313" key="2">
    <source>
        <dbReference type="Proteomes" id="UP000188354"/>
    </source>
</evidence>
<name>A0A1J7IHT8_LUPAN</name>
<dbReference type="EMBL" id="CM007365">
    <property type="protein sequence ID" value="OIW12355.1"/>
    <property type="molecule type" value="Genomic_DNA"/>
</dbReference>